<organism evidence="1 2">
    <name type="scientific">Prescottella equi ATCC 33707</name>
    <dbReference type="NCBI Taxonomy" id="525370"/>
    <lineage>
        <taxon>Bacteria</taxon>
        <taxon>Bacillati</taxon>
        <taxon>Actinomycetota</taxon>
        <taxon>Actinomycetes</taxon>
        <taxon>Mycobacteriales</taxon>
        <taxon>Nocardiaceae</taxon>
        <taxon>Prescottella</taxon>
    </lineage>
</organism>
<comment type="caution">
    <text evidence="1">The sequence shown here is derived from an EMBL/GenBank/DDBJ whole genome shotgun (WGS) entry which is preliminary data.</text>
</comment>
<evidence type="ECO:0000313" key="1">
    <source>
        <dbReference type="EMBL" id="EGD23937.1"/>
    </source>
</evidence>
<proteinExistence type="predicted"/>
<dbReference type="AlphaFoldDB" id="E9T0I6"/>
<dbReference type="RefSeq" id="WP_005515239.1">
    <property type="nucleotide sequence ID" value="NZ_CM001149.1"/>
</dbReference>
<reference evidence="1" key="1">
    <citation type="submission" date="2011-01" db="EMBL/GenBank/DDBJ databases">
        <authorList>
            <person name="Muzny D."/>
            <person name="Qin X."/>
            <person name="Buhay C."/>
            <person name="Dugan-Rocha S."/>
            <person name="Ding Y."/>
            <person name="Chen G."/>
            <person name="Hawes A."/>
            <person name="Holder M."/>
            <person name="Jhangiani S."/>
            <person name="Johnson A."/>
            <person name="Khan Z."/>
            <person name="Li Z."/>
            <person name="Liu W."/>
            <person name="Liu X."/>
            <person name="Perez L."/>
            <person name="Shen H."/>
            <person name="Wang Q."/>
            <person name="Watt J."/>
            <person name="Xi L."/>
            <person name="Xin Y."/>
            <person name="Zhou J."/>
            <person name="Deng J."/>
            <person name="Jiang H."/>
            <person name="Liu Y."/>
            <person name="Qu J."/>
            <person name="Song X.-Z."/>
            <person name="Zhang L."/>
            <person name="Villasana D."/>
            <person name="Johnson A."/>
            <person name="Liu J."/>
            <person name="Liyanage D."/>
            <person name="Lorensuhewa L."/>
            <person name="Robinson T."/>
            <person name="Song A."/>
            <person name="Song B.-B."/>
            <person name="Dinh H."/>
            <person name="Thornton R."/>
            <person name="Coyle M."/>
            <person name="Francisco L."/>
            <person name="Jackson L."/>
            <person name="Javaid M."/>
            <person name="Korchina V."/>
            <person name="Kovar C."/>
            <person name="Mata R."/>
            <person name="Mathew T."/>
            <person name="Ngo R."/>
            <person name="Nguyen L."/>
            <person name="Nguyen N."/>
            <person name="Okwuonu G."/>
            <person name="Ongeri F."/>
            <person name="Pham C."/>
            <person name="Simmons D."/>
            <person name="Wilczek-Boney K."/>
            <person name="Hale W."/>
            <person name="Jakkamsetti A."/>
            <person name="Pham P."/>
            <person name="Ruth R."/>
            <person name="San Lucas F."/>
            <person name="Warren J."/>
            <person name="Zhang J."/>
            <person name="Zhao Z."/>
            <person name="Zhou C."/>
            <person name="Zhu D."/>
            <person name="Lee S."/>
            <person name="Bess C."/>
            <person name="Blankenburg K."/>
            <person name="Forbes L."/>
            <person name="Fu Q."/>
            <person name="Gubbala S."/>
            <person name="Hirani K."/>
            <person name="Jayaseelan J.C."/>
            <person name="Lara F."/>
            <person name="Munidasa M."/>
            <person name="Palculict T."/>
            <person name="Patil S."/>
            <person name="Pu L.-L."/>
            <person name="Saada N."/>
            <person name="Tang L."/>
            <person name="Weissenberger G."/>
            <person name="Zhu Y."/>
            <person name="Hemphill L."/>
            <person name="Shang Y."/>
            <person name="Youmans B."/>
            <person name="Ayvaz T."/>
            <person name="Ross M."/>
            <person name="Santibanez J."/>
            <person name="Aqrawi P."/>
            <person name="Gross S."/>
            <person name="Joshi V."/>
            <person name="Fowler G."/>
            <person name="Nazareth L."/>
            <person name="Reid J."/>
            <person name="Worley K."/>
            <person name="Petrosino J."/>
            <person name="Highlander S."/>
            <person name="Gibbs R."/>
        </authorList>
    </citation>
    <scope>NUCLEOTIDE SEQUENCE [LARGE SCALE GENOMIC DNA]</scope>
    <source>
        <strain evidence="1">ATCC 33707</strain>
    </source>
</reference>
<evidence type="ECO:0000313" key="2">
    <source>
        <dbReference type="Proteomes" id="UP000004245"/>
    </source>
</evidence>
<name>E9T0I6_RHOHA</name>
<dbReference type="HOGENOM" id="CLU_3275812_0_0_11"/>
<dbReference type="EMBL" id="ADNW02000010">
    <property type="protein sequence ID" value="EGD23937.1"/>
    <property type="molecule type" value="Genomic_DNA"/>
</dbReference>
<dbReference type="Proteomes" id="UP000004245">
    <property type="component" value="Unassembled WGS sequence"/>
</dbReference>
<gene>
    <name evidence="1" type="ORF">HMPREF0724_12145</name>
</gene>
<accession>E9T0I6</accession>
<protein>
    <submittedName>
        <fullName evidence="1">Uncharacterized protein</fullName>
    </submittedName>
</protein>
<sequence length="41" mass="4569">MTIRELYARMGVDYPPTGRGCHRDGIPVSVFQAFLLAEVMA</sequence>
<keyword evidence="2" id="KW-1185">Reference proteome</keyword>